<keyword evidence="17" id="KW-0829">Tyrosine-protein kinase</keyword>
<dbReference type="SMART" id="SM00429">
    <property type="entry name" value="IPT"/>
    <property type="match status" value="3"/>
</dbReference>
<dbReference type="FunFam" id="2.60.40.10:FF:000213">
    <property type="entry name" value="Hepatocyte growth factor receptor"/>
    <property type="match status" value="1"/>
</dbReference>
<dbReference type="RefSeq" id="XP_008317901.1">
    <property type="nucleotide sequence ID" value="XM_008319679.2"/>
</dbReference>
<dbReference type="EC" id="2.7.10.1" evidence="2"/>
<keyword evidence="11" id="KW-0418">Kinase</keyword>
<protein>
    <recommendedName>
        <fullName evidence="22">Macrophage-stimulating protein receptor</fullName>
        <ecNumber evidence="2">2.7.10.1</ecNumber>
    </recommendedName>
    <alternativeName>
        <fullName evidence="23">p185-Ron</fullName>
    </alternativeName>
</protein>
<feature type="modified residue" description="Phosphotyrosine; by autocatalysis" evidence="27">
    <location>
        <position position="1348"/>
    </location>
</feature>
<keyword evidence="9" id="KW-0677">Repeat</keyword>
<evidence type="ECO:0000256" key="3">
    <source>
        <dbReference type="ARBA" id="ARBA00022553"/>
    </source>
</evidence>
<evidence type="ECO:0000313" key="35">
    <source>
        <dbReference type="Ensembl" id="ENSCSEP00000000766.1"/>
    </source>
</evidence>
<evidence type="ECO:0000256" key="20">
    <source>
        <dbReference type="ARBA" id="ARBA00023180"/>
    </source>
</evidence>
<feature type="disulfide bond" evidence="26">
    <location>
        <begin position="536"/>
        <end position="546"/>
    </location>
</feature>
<keyword evidence="12 25" id="KW-0067">ATP-binding</keyword>
<feature type="signal peptide" evidence="32">
    <location>
        <begin position="1"/>
        <end position="21"/>
    </location>
</feature>
<dbReference type="InterPro" id="IPR000719">
    <property type="entry name" value="Prot_kinase_dom"/>
</dbReference>
<feature type="disulfide bond" evidence="26">
    <location>
        <begin position="98"/>
        <end position="101"/>
    </location>
</feature>
<feature type="disulfide bond" evidence="26">
    <location>
        <begin position="167"/>
        <end position="170"/>
    </location>
</feature>
<dbReference type="InterPro" id="IPR001245">
    <property type="entry name" value="Ser-Thr/Tyr_kinase_cat_dom"/>
</dbReference>
<evidence type="ECO:0000256" key="10">
    <source>
        <dbReference type="ARBA" id="ARBA00022741"/>
    </source>
</evidence>
<dbReference type="Pfam" id="PF01833">
    <property type="entry name" value="TIG"/>
    <property type="match status" value="2"/>
</dbReference>
<dbReference type="PROSITE" id="PS50011">
    <property type="entry name" value="PROTEIN_KINASE_DOM"/>
    <property type="match status" value="1"/>
</dbReference>
<dbReference type="InParanoid" id="A0A3P8UJG5"/>
<dbReference type="SUPFAM" id="SSF81296">
    <property type="entry name" value="E set domains"/>
    <property type="match status" value="3"/>
</dbReference>
<evidence type="ECO:0000256" key="21">
    <source>
        <dbReference type="ARBA" id="ARBA00051243"/>
    </source>
</evidence>
<dbReference type="Ensembl" id="ENSCSET00000000794.1">
    <property type="protein sequence ID" value="ENSCSEP00000000766.1"/>
    <property type="gene ID" value="ENSCSEG00000000547.1"/>
</dbReference>
<keyword evidence="13" id="KW-0832">Ubl conjugation</keyword>
<feature type="binding site" evidence="25 29">
    <location>
        <position position="1102"/>
    </location>
    <ligand>
        <name>ATP</name>
        <dbReference type="ChEBI" id="CHEBI:30616"/>
    </ligand>
</feature>
<evidence type="ECO:0000256" key="13">
    <source>
        <dbReference type="ARBA" id="ARBA00022843"/>
    </source>
</evidence>
<dbReference type="PIRSF" id="PIRSF000617">
    <property type="entry name" value="TyrPK_HGF-R"/>
    <property type="match status" value="1"/>
</dbReference>
<evidence type="ECO:0000256" key="23">
    <source>
        <dbReference type="ARBA" id="ARBA00083775"/>
    </source>
</evidence>
<dbReference type="CDD" id="cd05058">
    <property type="entry name" value="PTKc_Met_Ron"/>
    <property type="match status" value="1"/>
</dbReference>
<feature type="region of interest" description="Disordered" evidence="30">
    <location>
        <begin position="1359"/>
        <end position="1380"/>
    </location>
</feature>
<dbReference type="PROSITE" id="PS00107">
    <property type="entry name" value="PROTEIN_KINASE_ATP"/>
    <property type="match status" value="1"/>
</dbReference>
<evidence type="ECO:0000256" key="25">
    <source>
        <dbReference type="PIRSR" id="PIRSR000617-2"/>
    </source>
</evidence>
<keyword evidence="8 32" id="KW-0732">Signal</keyword>
<dbReference type="GO" id="GO:0045087">
    <property type="term" value="P:innate immune response"/>
    <property type="evidence" value="ECO:0007669"/>
    <property type="project" value="UniProtKB-KW"/>
</dbReference>
<dbReference type="InterPro" id="IPR015943">
    <property type="entry name" value="WD40/YVTN_repeat-like_dom_sf"/>
</dbReference>
<evidence type="ECO:0000256" key="14">
    <source>
        <dbReference type="ARBA" id="ARBA00022859"/>
    </source>
</evidence>
<evidence type="ECO:0000256" key="6">
    <source>
        <dbReference type="ARBA" id="ARBA00022685"/>
    </source>
</evidence>
<dbReference type="GO" id="GO:0016477">
    <property type="term" value="P:cell migration"/>
    <property type="evidence" value="ECO:0007669"/>
    <property type="project" value="TreeGrafter"/>
</dbReference>
<dbReference type="InterPro" id="IPR016244">
    <property type="entry name" value="Tyr_kinase_HGF/MSP_rcpt"/>
</dbReference>
<proteinExistence type="predicted"/>
<evidence type="ECO:0000256" key="9">
    <source>
        <dbReference type="ARBA" id="ARBA00022737"/>
    </source>
</evidence>
<feature type="modified residue" description="Phosphotyrosine; by autocatalysis" evidence="27">
    <location>
        <position position="1227"/>
    </location>
</feature>
<feature type="binding site" evidence="25">
    <location>
        <begin position="1076"/>
        <end position="1084"/>
    </location>
    <ligand>
        <name>ATP</name>
        <dbReference type="ChEBI" id="CHEBI:30616"/>
    </ligand>
</feature>
<evidence type="ECO:0000256" key="31">
    <source>
        <dbReference type="SAM" id="Phobius"/>
    </source>
</evidence>
<evidence type="ECO:0000256" key="2">
    <source>
        <dbReference type="ARBA" id="ARBA00011902"/>
    </source>
</evidence>
<reference evidence="35 36" key="1">
    <citation type="journal article" date="2014" name="Nat. Genet.">
        <title>Whole-genome sequence of a flatfish provides insights into ZW sex chromosome evolution and adaptation to a benthic lifestyle.</title>
        <authorList>
            <person name="Chen S."/>
            <person name="Zhang G."/>
            <person name="Shao C."/>
            <person name="Huang Q."/>
            <person name="Liu G."/>
            <person name="Zhang P."/>
            <person name="Song W."/>
            <person name="An N."/>
            <person name="Chalopin D."/>
            <person name="Volff J.N."/>
            <person name="Hong Y."/>
            <person name="Li Q."/>
            <person name="Sha Z."/>
            <person name="Zhou H."/>
            <person name="Xie M."/>
            <person name="Yu Q."/>
            <person name="Liu Y."/>
            <person name="Xiang H."/>
            <person name="Wang N."/>
            <person name="Wu K."/>
            <person name="Yang C."/>
            <person name="Zhou Q."/>
            <person name="Liao X."/>
            <person name="Yang L."/>
            <person name="Hu Q."/>
            <person name="Zhang J."/>
            <person name="Meng L."/>
            <person name="Jin L."/>
            <person name="Tian Y."/>
            <person name="Lian J."/>
            <person name="Yang J."/>
            <person name="Miao G."/>
            <person name="Liu S."/>
            <person name="Liang Z."/>
            <person name="Yan F."/>
            <person name="Li Y."/>
            <person name="Sun B."/>
            <person name="Zhang H."/>
            <person name="Zhang J."/>
            <person name="Zhu Y."/>
            <person name="Du M."/>
            <person name="Zhao Y."/>
            <person name="Schartl M."/>
            <person name="Tang Q."/>
            <person name="Wang J."/>
        </authorList>
    </citation>
    <scope>NUCLEOTIDE SEQUENCE</scope>
</reference>
<evidence type="ECO:0000256" key="15">
    <source>
        <dbReference type="ARBA" id="ARBA00022989"/>
    </source>
</evidence>
<dbReference type="SMART" id="SM00630">
    <property type="entry name" value="Sema"/>
    <property type="match status" value="1"/>
</dbReference>
<dbReference type="Gene3D" id="2.130.10.10">
    <property type="entry name" value="YVTN repeat-like/Quinoprotein amine dehydrogenase"/>
    <property type="match status" value="1"/>
</dbReference>
<dbReference type="SUPFAM" id="SSF103575">
    <property type="entry name" value="Plexin repeat"/>
    <property type="match status" value="1"/>
</dbReference>
<feature type="chain" id="PRO_5017981392" description="Macrophage-stimulating protein receptor" evidence="32">
    <location>
        <begin position="22"/>
        <end position="1380"/>
    </location>
</feature>
<keyword evidence="15 31" id="KW-1133">Transmembrane helix</keyword>
<feature type="modified residue" description="Phosphotyrosine; by autocatalysis" evidence="27">
    <location>
        <position position="1226"/>
    </location>
</feature>
<dbReference type="GO" id="GO:0004714">
    <property type="term" value="F:transmembrane receptor protein tyrosine kinase activity"/>
    <property type="evidence" value="ECO:0007669"/>
    <property type="project" value="UniProtKB-EC"/>
</dbReference>
<feature type="transmembrane region" description="Helical" evidence="31">
    <location>
        <begin position="948"/>
        <end position="972"/>
    </location>
</feature>
<dbReference type="PROSITE" id="PS00109">
    <property type="entry name" value="PROTEIN_KINASE_TYR"/>
    <property type="match status" value="1"/>
</dbReference>
<accession>A0A3P8UJG5</accession>
<dbReference type="GeneID" id="103385716"/>
<evidence type="ECO:0000256" key="5">
    <source>
        <dbReference type="ARBA" id="ARBA00022679"/>
    </source>
</evidence>
<keyword evidence="20" id="KW-0325">Glycoprotein</keyword>
<evidence type="ECO:0000256" key="7">
    <source>
        <dbReference type="ARBA" id="ARBA00022692"/>
    </source>
</evidence>
<dbReference type="InterPro" id="IPR013783">
    <property type="entry name" value="Ig-like_fold"/>
</dbReference>
<evidence type="ECO:0000256" key="4">
    <source>
        <dbReference type="ARBA" id="ARBA00022588"/>
    </source>
</evidence>
<keyword evidence="10 25" id="KW-0547">Nucleotide-binding</keyword>
<evidence type="ECO:0000256" key="19">
    <source>
        <dbReference type="ARBA" id="ARBA00023170"/>
    </source>
</evidence>
<evidence type="ECO:0000256" key="8">
    <source>
        <dbReference type="ARBA" id="ARBA00022729"/>
    </source>
</evidence>
<evidence type="ECO:0000256" key="16">
    <source>
        <dbReference type="ARBA" id="ARBA00023136"/>
    </source>
</evidence>
<dbReference type="SUPFAM" id="SSF56112">
    <property type="entry name" value="Protein kinase-like (PK-like)"/>
    <property type="match status" value="1"/>
</dbReference>
<dbReference type="GeneTree" id="ENSGT00940000157842"/>
<evidence type="ECO:0000259" key="33">
    <source>
        <dbReference type="PROSITE" id="PS50011"/>
    </source>
</evidence>
<dbReference type="CDD" id="cd00603">
    <property type="entry name" value="IPT_PCSR"/>
    <property type="match status" value="1"/>
</dbReference>
<evidence type="ECO:0000256" key="29">
    <source>
        <dbReference type="PROSITE-ProRule" id="PRU10141"/>
    </source>
</evidence>
<name>A0A3P8UJG5_CYNSE</name>
<feature type="binding site" evidence="25">
    <location>
        <begin position="1149"/>
        <end position="1152"/>
    </location>
    <ligand>
        <name>ATP</name>
        <dbReference type="ChEBI" id="CHEBI:30616"/>
    </ligand>
</feature>
<keyword evidence="14" id="KW-0391">Immunity</keyword>
<dbReference type="InterPro" id="IPR001627">
    <property type="entry name" value="Semap_dom"/>
</dbReference>
<dbReference type="GO" id="GO:0043235">
    <property type="term" value="C:receptor complex"/>
    <property type="evidence" value="ECO:0007669"/>
    <property type="project" value="TreeGrafter"/>
</dbReference>
<comment type="catalytic activity">
    <reaction evidence="21">
        <text>L-tyrosyl-[protein] + ATP = O-phospho-L-tyrosyl-[protein] + ADP + H(+)</text>
        <dbReference type="Rhea" id="RHEA:10596"/>
        <dbReference type="Rhea" id="RHEA-COMP:10136"/>
        <dbReference type="Rhea" id="RHEA-COMP:20101"/>
        <dbReference type="ChEBI" id="CHEBI:15378"/>
        <dbReference type="ChEBI" id="CHEBI:30616"/>
        <dbReference type="ChEBI" id="CHEBI:46858"/>
        <dbReference type="ChEBI" id="CHEBI:61978"/>
        <dbReference type="ChEBI" id="CHEBI:456216"/>
        <dbReference type="EC" id="2.7.10.1"/>
    </reaction>
</comment>
<feature type="disulfide bond" evidence="26">
    <location>
        <begin position="515"/>
        <end position="533"/>
    </location>
</feature>
<keyword evidence="16 31" id="KW-0472">Membrane</keyword>
<dbReference type="Pfam" id="PF01403">
    <property type="entry name" value="Sema"/>
    <property type="match status" value="1"/>
</dbReference>
<keyword evidence="6" id="KW-0165">Cleavage on pair of basic residues</keyword>
<evidence type="ECO:0000256" key="17">
    <source>
        <dbReference type="ARBA" id="ARBA00023137"/>
    </source>
</evidence>
<dbReference type="PROSITE" id="PS51004">
    <property type="entry name" value="SEMA"/>
    <property type="match status" value="1"/>
</dbReference>
<keyword evidence="7 31" id="KW-0812">Transmembrane</keyword>
<evidence type="ECO:0000256" key="24">
    <source>
        <dbReference type="PIRSR" id="PIRSR000617-1"/>
    </source>
</evidence>
<dbReference type="Proteomes" id="UP000265120">
    <property type="component" value="Chromosome 11"/>
</dbReference>
<dbReference type="OrthoDB" id="9985181at2759"/>
<dbReference type="SMART" id="SM00219">
    <property type="entry name" value="TyrKc"/>
    <property type="match status" value="1"/>
</dbReference>
<dbReference type="InterPro" id="IPR017441">
    <property type="entry name" value="Protein_kinase_ATP_BS"/>
</dbReference>
<reference evidence="35" key="2">
    <citation type="submission" date="2025-08" db="UniProtKB">
        <authorList>
            <consortium name="Ensembl"/>
        </authorList>
    </citation>
    <scope>IDENTIFICATION</scope>
</reference>
<evidence type="ECO:0000256" key="12">
    <source>
        <dbReference type="ARBA" id="ARBA00022840"/>
    </source>
</evidence>
<evidence type="ECO:0000313" key="36">
    <source>
        <dbReference type="Proteomes" id="UP000265120"/>
    </source>
</evidence>
<keyword evidence="19" id="KW-0675">Receptor</keyword>
<keyword evidence="3" id="KW-0597">Phosphoprotein</keyword>
<evidence type="ECO:0000256" key="30">
    <source>
        <dbReference type="SAM" id="MobiDB-lite"/>
    </source>
</evidence>
<dbReference type="InterPro" id="IPR016201">
    <property type="entry name" value="PSI"/>
</dbReference>
<dbReference type="FunFam" id="2.130.10.10:FF:000194">
    <property type="entry name" value="Macrophage-stimulating 1 receptor a"/>
    <property type="match status" value="1"/>
</dbReference>
<dbReference type="InterPro" id="IPR008266">
    <property type="entry name" value="Tyr_kinase_AS"/>
</dbReference>
<dbReference type="Gene3D" id="1.10.510.10">
    <property type="entry name" value="Transferase(Phosphotransferase) domain 1"/>
    <property type="match status" value="1"/>
</dbReference>
<evidence type="ECO:0000256" key="18">
    <source>
        <dbReference type="ARBA" id="ARBA00023157"/>
    </source>
</evidence>
<dbReference type="PRINTS" id="PR00109">
    <property type="entry name" value="TYRKINASE"/>
</dbReference>
<dbReference type="InterPro" id="IPR036352">
    <property type="entry name" value="Semap_dom_sf"/>
</dbReference>
<organism evidence="35 36">
    <name type="scientific">Cynoglossus semilaevis</name>
    <name type="common">Tongue sole</name>
    <dbReference type="NCBI Taxonomy" id="244447"/>
    <lineage>
        <taxon>Eukaryota</taxon>
        <taxon>Metazoa</taxon>
        <taxon>Chordata</taxon>
        <taxon>Craniata</taxon>
        <taxon>Vertebrata</taxon>
        <taxon>Euteleostomi</taxon>
        <taxon>Actinopterygii</taxon>
        <taxon>Neopterygii</taxon>
        <taxon>Teleostei</taxon>
        <taxon>Neoteleostei</taxon>
        <taxon>Acanthomorphata</taxon>
        <taxon>Carangaria</taxon>
        <taxon>Pleuronectiformes</taxon>
        <taxon>Pleuronectoidei</taxon>
        <taxon>Cynoglossidae</taxon>
        <taxon>Cynoglossinae</taxon>
        <taxon>Cynoglossus</taxon>
    </lineage>
</organism>
<dbReference type="FunFam" id="3.30.1680.10:FF:000006">
    <property type="entry name" value="Macrophage-stimulating 1 receptor b"/>
    <property type="match status" value="1"/>
</dbReference>
<dbReference type="InterPro" id="IPR014756">
    <property type="entry name" value="Ig_E-set"/>
</dbReference>
<keyword evidence="4" id="KW-0399">Innate immunity</keyword>
<dbReference type="Gene3D" id="3.30.1680.10">
    <property type="entry name" value="ligand-binding face of the semaphorins, domain 2"/>
    <property type="match status" value="1"/>
</dbReference>
<sequence>MVTWAALLTVCMLIRTHVARGQHACPTAPRRPVDFTVRYSLPYFQSEKPVQNLVVHWDQHQPEVYVGSQNVIEAVNYSLDKKWEVRTGPVDSPDCETCWVCNVDTDPEDLLDTDNEVLLLDPAEYLLPYLYICGSTQHGICHFVDVTAEKPEPQCLFKKEQNSATDCPDCLASPSGTEAIIVEQGATSLFFVAASVDETVAQKYPRRSISVMRPLSTEDGFHMVTNGLTVLPALQNSYRINYIYSFSTKDYVYFLSLQREDPFRSNSAFQTRLGRLPVLIPEVWMYREVVLECKFEPKRRRRRRRRREGFKDIVYNGLQAAYFGRAGTDLAEELGVDEREDILYGVFAEVDKNGRPGRNSAVCAFPMNKVNLAIDSGVEACCRSGSEQLSRGLCHFQLCESCPHESSEGNDTCTAQPTLVSQPYYRVDLFNRQMTDVLFTAVLVTITGSHTLGHFGTSDGRILQVILTVQEPVVFANYSLGETAVSRTAAVYPEDSLLFVVENKMFRVPSAGPGCAHFITCSACLTAPRFMSCGWCSGICSRQHECTSQWNKDSCAPIITEFFPQTAPVGGETEVTLCGWEFQSPLSSAVVSGETHTITVGSGNVCTIQPKKSSRGVLVCKILEKSPQQNLNITLEVHEKKAGGAYTIDGVARSNGFSFVEPSITEISPDFGPLFGGTTVNLTGRFLNSGVRRDVFFANNKCSIQSVSEGSEGGATLSSIICRTASATKIESVPVEVVIDGFRVTTSKTFSYRKNPVINTVQPNCSFRSGSKLVIQGQNLDSAHKVVVQYTPRNPLNTLTQSFGHECSGSRNATHMECWAPAFEEEKSDSGEISIHMDGRNNLWKKRFDYYPDANVIPFENDERKLLLKTGETEVSLHHSKLNTVSSCMKITMTIDGVYCNVQVLSNELTCRIPKGLVIPSEGSPVQVFVNGEAYDVGTVAYHNNTTVIVGIVLGIIAALVLGAGLALVAMFQLKKKKTAIIENRLSTLLSRSRMSSARELSPTGDYRRDVSYQTSGSGGMAFQGLLYTASADHLAMPLVSRDNMSVVSLSSDLLEEVKDVLIPAEMLRIEYAQIIGKGHFGTVYHGHLIDSKKQEIHCAVKSLNRITDMGEVDQFLREGIIMKGFHHPNILSLLGIMLPKEGLPLVVLPYMKHGDVRHFIRSEKRNPTVKDLIGFGLQVARGMEYLAQKKFVHRDLAARNCMLDETFTVKVADFGMARDIYDKEYYSIQDQRRVKLPVKWMAIESLQTQKFTTKSDVWSYGILLWELLTRGASPYPEVDPYDITHYLLKGRRLPQPQFCPDGLYTVMLACWDPEPECRPSFHSLVTEVQHILSCLEGEHYISLKVTYVNLDHKRPYPSLTGSADEAEASDTDTDVRAAS</sequence>
<feature type="disulfide bond" evidence="26">
    <location>
        <begin position="521"/>
        <end position="555"/>
    </location>
</feature>
<feature type="disulfide bond" evidence="26">
    <location>
        <begin position="293"/>
        <end position="363"/>
    </location>
</feature>
<feature type="disulfide bond" evidence="26">
    <location>
        <begin position="524"/>
        <end position="540"/>
    </location>
</feature>
<dbReference type="Gene3D" id="3.30.200.20">
    <property type="entry name" value="Phosphorylase Kinase, domain 1"/>
    <property type="match status" value="1"/>
</dbReference>
<dbReference type="SMART" id="SM00423">
    <property type="entry name" value="PSI"/>
    <property type="match status" value="1"/>
</dbReference>
<feature type="binding site" evidence="25">
    <location>
        <position position="1200"/>
    </location>
    <ligand>
        <name>ATP</name>
        <dbReference type="ChEBI" id="CHEBI:30616"/>
    </ligand>
</feature>
<dbReference type="GO" id="GO:0007411">
    <property type="term" value="P:axon guidance"/>
    <property type="evidence" value="ECO:0007669"/>
    <property type="project" value="UniProtKB-ARBA"/>
</dbReference>
<dbReference type="PANTHER" id="PTHR24416">
    <property type="entry name" value="TYROSINE-PROTEIN KINASE RECEPTOR"/>
    <property type="match status" value="1"/>
</dbReference>
<evidence type="ECO:0000256" key="26">
    <source>
        <dbReference type="PIRSR" id="PIRSR000617-3"/>
    </source>
</evidence>
<feature type="disulfide bond" evidence="26">
    <location>
        <begin position="381"/>
        <end position="402"/>
    </location>
</feature>
<feature type="modified residue" description="Phosphotyrosine; by autocatalysis" evidence="27">
    <location>
        <position position="1341"/>
    </location>
</feature>
<dbReference type="GO" id="GO:0005524">
    <property type="term" value="F:ATP binding"/>
    <property type="evidence" value="ECO:0007669"/>
    <property type="project" value="UniProtKB-UniRule"/>
</dbReference>
<evidence type="ECO:0000256" key="1">
    <source>
        <dbReference type="ARBA" id="ARBA00004479"/>
    </source>
</evidence>
<feature type="domain" description="Sema" evidence="34">
    <location>
        <begin position="25"/>
        <end position="510"/>
    </location>
</feature>
<keyword evidence="36" id="KW-1185">Reference proteome</keyword>
<dbReference type="InterPro" id="IPR050122">
    <property type="entry name" value="RTK"/>
</dbReference>
<keyword evidence="18 26" id="KW-1015">Disulfide bond</keyword>
<dbReference type="GO" id="GO:0009615">
    <property type="term" value="P:response to virus"/>
    <property type="evidence" value="ECO:0007669"/>
    <property type="project" value="UniProtKB-ARBA"/>
</dbReference>
<evidence type="ECO:0000259" key="34">
    <source>
        <dbReference type="PROSITE" id="PS51004"/>
    </source>
</evidence>
<dbReference type="SUPFAM" id="SSF101912">
    <property type="entry name" value="Sema domain"/>
    <property type="match status" value="1"/>
</dbReference>
<evidence type="ECO:0000256" key="11">
    <source>
        <dbReference type="ARBA" id="ARBA00022777"/>
    </source>
</evidence>
<evidence type="ECO:0000256" key="32">
    <source>
        <dbReference type="SAM" id="SignalP"/>
    </source>
</evidence>
<reference evidence="35" key="3">
    <citation type="submission" date="2025-09" db="UniProtKB">
        <authorList>
            <consortium name="Ensembl"/>
        </authorList>
    </citation>
    <scope>IDENTIFICATION</scope>
</reference>
<comment type="subcellular location">
    <subcellularLocation>
        <location evidence="1">Membrane</location>
        <topology evidence="1">Single-pass type I membrane protein</topology>
    </subcellularLocation>
</comment>
<dbReference type="GO" id="GO:0007169">
    <property type="term" value="P:cell surface receptor protein tyrosine kinase signaling pathway"/>
    <property type="evidence" value="ECO:0007669"/>
    <property type="project" value="InterPro"/>
</dbReference>
<feature type="disulfide bond" evidence="26">
    <location>
        <begin position="133"/>
        <end position="141"/>
    </location>
</feature>
<dbReference type="Pfam" id="PF07714">
    <property type="entry name" value="PK_Tyr_Ser-Thr"/>
    <property type="match status" value="1"/>
</dbReference>
<dbReference type="GO" id="GO:0005886">
    <property type="term" value="C:plasma membrane"/>
    <property type="evidence" value="ECO:0007669"/>
    <property type="project" value="TreeGrafter"/>
</dbReference>
<dbReference type="InterPro" id="IPR002909">
    <property type="entry name" value="IPT_dom"/>
</dbReference>
<evidence type="ECO:0000256" key="22">
    <source>
        <dbReference type="ARBA" id="ARBA00074624"/>
    </source>
</evidence>
<keyword evidence="5" id="KW-0808">Transferase</keyword>
<dbReference type="KEGG" id="csem:103385716"/>
<dbReference type="STRING" id="244447.ENSCSEP00000000766"/>
<dbReference type="OMA" id="IMKAFHH"/>
<dbReference type="Gene3D" id="2.60.40.10">
    <property type="entry name" value="Immunoglobulins"/>
    <property type="match status" value="2"/>
</dbReference>
<feature type="active site" description="Proton acceptor" evidence="24">
    <location>
        <position position="1196"/>
    </location>
</feature>
<evidence type="ECO:0000256" key="28">
    <source>
        <dbReference type="PROSITE-ProRule" id="PRU00352"/>
    </source>
</evidence>
<dbReference type="InterPro" id="IPR011009">
    <property type="entry name" value="Kinase-like_dom_sf"/>
</dbReference>
<dbReference type="GO" id="GO:0006909">
    <property type="term" value="P:phagocytosis"/>
    <property type="evidence" value="ECO:0007669"/>
    <property type="project" value="TreeGrafter"/>
</dbReference>
<dbReference type="FunFam" id="3.30.200.20:FF:000188">
    <property type="entry name" value="Hepatocyte growth factor receptor"/>
    <property type="match status" value="1"/>
</dbReference>
<feature type="domain" description="Protein kinase" evidence="33">
    <location>
        <begin position="1070"/>
        <end position="1334"/>
    </location>
</feature>
<comment type="caution">
    <text evidence="28">Lacks conserved residue(s) required for the propagation of feature annotation.</text>
</comment>
<dbReference type="PANTHER" id="PTHR24416:SF564">
    <property type="entry name" value="MACROPHAGE-STIMULATING PROTEIN RECEPTOR"/>
    <property type="match status" value="1"/>
</dbReference>
<dbReference type="InterPro" id="IPR020635">
    <property type="entry name" value="Tyr_kinase_cat_dom"/>
</dbReference>
<evidence type="ECO:0000256" key="27">
    <source>
        <dbReference type="PIRSR" id="PIRSR000617-4"/>
    </source>
</evidence>
<dbReference type="FunFam" id="1.10.510.10:FF:000093">
    <property type="entry name" value="Hepatocyte growth factor receptor"/>
    <property type="match status" value="1"/>
</dbReference>